<keyword evidence="1" id="KW-0732">Signal</keyword>
<evidence type="ECO:0000313" key="2">
    <source>
        <dbReference type="EMBL" id="EXI63051.1"/>
    </source>
</evidence>
<evidence type="ECO:0000256" key="1">
    <source>
        <dbReference type="SAM" id="SignalP"/>
    </source>
</evidence>
<evidence type="ECO:0008006" key="4">
    <source>
        <dbReference type="Google" id="ProtNLM"/>
    </source>
</evidence>
<sequence length="269" mass="30164">MKRLFRKSLIIGMAGLFMHTLAVANEEVNITRYEQAKVRLSYEGSVGNLLQQLSQRLKVGFIAYDIDINRKVVIQNENETAIKMIQEQIENQLSDADIRFEKIGSRLFIVISAKGGEPLIKAPTQEEQFVGDIVFESSEEKTEIDSNTQANNASSNRLQEIFNIATDKASLAAVKNKKAPQYKTVSKENLGLKNIRVTPLGTFLIFESDIEAAKFKVTGQFEEMAQGENIVAILHQNSNPPAKIEIENEQGKKLILEVHAVQSKTQKKK</sequence>
<reference evidence="2 3" key="1">
    <citation type="journal article" date="2014" name="Genome Announc.">
        <title>Genome Sequence of a Presumptive Mannheimia haemolytica Strain with an A1/A6-Cross-Reactive Serotype from a White-Tailed Deer (Odocoileus virginianus).</title>
        <authorList>
            <person name="Lawrence P.K."/>
            <person name="Bey R.F."/>
            <person name="Wiener B."/>
            <person name="Kittichotirat W."/>
            <person name="Bumgarner R.E."/>
        </authorList>
    </citation>
    <scope>NUCLEOTIDE SEQUENCE [LARGE SCALE GENOMIC DNA]</scope>
    <source>
        <strain evidence="2 3">PKL10</strain>
    </source>
</reference>
<feature type="signal peptide" evidence="1">
    <location>
        <begin position="1"/>
        <end position="24"/>
    </location>
</feature>
<feature type="chain" id="PRO_5001460963" description="NolW-like domain-containing protein" evidence="1">
    <location>
        <begin position="25"/>
        <end position="269"/>
    </location>
</feature>
<dbReference type="RefSeq" id="WP_042801252.1">
    <property type="nucleotide sequence ID" value="NZ_AVSP01000004.1"/>
</dbReference>
<protein>
    <recommendedName>
        <fullName evidence="4">NolW-like domain-containing protein</fullName>
    </recommendedName>
</protein>
<dbReference type="PATRIC" id="fig|1450449.3.peg.190"/>
<comment type="caution">
    <text evidence="2">The sequence shown here is derived from an EMBL/GenBank/DDBJ whole genome shotgun (WGS) entry which is preliminary data.</text>
</comment>
<keyword evidence="3" id="KW-1185">Reference proteome</keyword>
<gene>
    <name evidence="2" type="ORF">AK33_01200</name>
</gene>
<name>A0A011MKP5_9PAST</name>
<dbReference type="OrthoDB" id="5674141at2"/>
<organism evidence="2 3">
    <name type="scientific">Mannheimia granulomatis</name>
    <dbReference type="NCBI Taxonomy" id="85402"/>
    <lineage>
        <taxon>Bacteria</taxon>
        <taxon>Pseudomonadati</taxon>
        <taxon>Pseudomonadota</taxon>
        <taxon>Gammaproteobacteria</taxon>
        <taxon>Pasteurellales</taxon>
        <taxon>Pasteurellaceae</taxon>
        <taxon>Mannheimia</taxon>
    </lineage>
</organism>
<evidence type="ECO:0000313" key="3">
    <source>
        <dbReference type="Proteomes" id="UP000054123"/>
    </source>
</evidence>
<dbReference type="AlphaFoldDB" id="A0A011MKP5"/>
<dbReference type="STRING" id="1122190.GCA_000621105_00283"/>
<dbReference type="Proteomes" id="UP000054123">
    <property type="component" value="Unassembled WGS sequence"/>
</dbReference>
<proteinExistence type="predicted"/>
<dbReference type="EMBL" id="JANJ01000001">
    <property type="protein sequence ID" value="EXI63051.1"/>
    <property type="molecule type" value="Genomic_DNA"/>
</dbReference>
<accession>A0A011MKP5</accession>